<accession>A0A7W9Z2N7</accession>
<evidence type="ECO:0000313" key="2">
    <source>
        <dbReference type="Proteomes" id="UP000535501"/>
    </source>
</evidence>
<comment type="caution">
    <text evidence="1">The sequence shown here is derived from an EMBL/GenBank/DDBJ whole genome shotgun (WGS) entry which is preliminary data.</text>
</comment>
<gene>
    <name evidence="1" type="ORF">HNQ75_004045</name>
</gene>
<reference evidence="1 2" key="1">
    <citation type="submission" date="2020-08" db="EMBL/GenBank/DDBJ databases">
        <title>Genomic Encyclopedia of Type Strains, Phase IV (KMG-IV): sequencing the most valuable type-strain genomes for metagenomic binning, comparative biology and taxonomic classification.</title>
        <authorList>
            <person name="Goeker M."/>
        </authorList>
    </citation>
    <scope>NUCLEOTIDE SEQUENCE [LARGE SCALE GENOMIC DNA]</scope>
    <source>
        <strain evidence="1 2">DSM 102134</strain>
    </source>
</reference>
<evidence type="ECO:0000313" key="1">
    <source>
        <dbReference type="EMBL" id="MBB6182056.1"/>
    </source>
</evidence>
<dbReference type="Proteomes" id="UP000535501">
    <property type="component" value="Unassembled WGS sequence"/>
</dbReference>
<keyword evidence="2" id="KW-1185">Reference proteome</keyword>
<name>A0A7W9Z2N7_9HYPH</name>
<proteinExistence type="predicted"/>
<dbReference type="EMBL" id="JACHEJ010000018">
    <property type="protein sequence ID" value="MBB6182056.1"/>
    <property type="molecule type" value="Genomic_DNA"/>
</dbReference>
<sequence length="44" mass="4633">MGATLATSVVAIGVDYSPGGAVAQKRQYIYEALAVSGYLNRSRK</sequence>
<dbReference type="AlphaFoldDB" id="A0A7W9Z2N7"/>
<protein>
    <submittedName>
        <fullName evidence="1">Uncharacterized protein</fullName>
    </submittedName>
</protein>
<organism evidence="1 2">
    <name type="scientific">Pseudorhizobium flavum</name>
    <dbReference type="NCBI Taxonomy" id="1335061"/>
    <lineage>
        <taxon>Bacteria</taxon>
        <taxon>Pseudomonadati</taxon>
        <taxon>Pseudomonadota</taxon>
        <taxon>Alphaproteobacteria</taxon>
        <taxon>Hyphomicrobiales</taxon>
        <taxon>Rhizobiaceae</taxon>
        <taxon>Rhizobium/Agrobacterium group</taxon>
        <taxon>Pseudorhizobium</taxon>
    </lineage>
</organism>